<proteinExistence type="predicted"/>
<organism evidence="2 3">
    <name type="scientific">Caulobacter flavus</name>
    <dbReference type="NCBI Taxonomy" id="1679497"/>
    <lineage>
        <taxon>Bacteria</taxon>
        <taxon>Pseudomonadati</taxon>
        <taxon>Pseudomonadota</taxon>
        <taxon>Alphaproteobacteria</taxon>
        <taxon>Caulobacterales</taxon>
        <taxon>Caulobacteraceae</taxon>
        <taxon>Caulobacter</taxon>
    </lineage>
</organism>
<evidence type="ECO:0000313" key="4">
    <source>
        <dbReference type="Proteomes" id="UP000281192"/>
    </source>
</evidence>
<gene>
    <name evidence="1" type="ORF">C1707_18250</name>
    <name evidence="2" type="ORF">CFHF_11225</name>
</gene>
<reference evidence="2 3" key="1">
    <citation type="submission" date="2017-12" db="EMBL/GenBank/DDBJ databases">
        <title>The genome sequence of Caulobacter flavus CGMCC1 15093.</title>
        <authorList>
            <person name="Gao J."/>
            <person name="Mao X."/>
            <person name="Sun J."/>
        </authorList>
    </citation>
    <scope>NUCLEOTIDE SEQUENCE [LARGE SCALE GENOMIC DNA]</scope>
    <source>
        <strain evidence="2 3">CGMCC1 15093</strain>
    </source>
</reference>
<protein>
    <submittedName>
        <fullName evidence="2">Uncharacterized protein</fullName>
    </submittedName>
</protein>
<dbReference type="AlphaFoldDB" id="A0A2N5CU80"/>
<dbReference type="Proteomes" id="UP000234483">
    <property type="component" value="Unassembled WGS sequence"/>
</dbReference>
<name>A0A2N5CU80_9CAUL</name>
<reference evidence="1 4" key="2">
    <citation type="submission" date="2018-01" db="EMBL/GenBank/DDBJ databases">
        <title>Complete genome sequence of Caulobacter flavus RHGG3.</title>
        <authorList>
            <person name="Yang E."/>
        </authorList>
    </citation>
    <scope>NUCLEOTIDE SEQUENCE [LARGE SCALE GENOMIC DNA]</scope>
    <source>
        <strain evidence="1 4">RHGG3</strain>
    </source>
</reference>
<dbReference type="Proteomes" id="UP000281192">
    <property type="component" value="Chromosome"/>
</dbReference>
<keyword evidence="4" id="KW-1185">Reference proteome</keyword>
<evidence type="ECO:0000313" key="3">
    <source>
        <dbReference type="Proteomes" id="UP000234483"/>
    </source>
</evidence>
<dbReference type="OrthoDB" id="7189682at2"/>
<dbReference type="EMBL" id="CP026100">
    <property type="protein sequence ID" value="AYV49645.1"/>
    <property type="molecule type" value="Genomic_DNA"/>
</dbReference>
<accession>A0A2N5CU80</accession>
<evidence type="ECO:0000313" key="2">
    <source>
        <dbReference type="EMBL" id="PLR16323.1"/>
    </source>
</evidence>
<dbReference type="KEGG" id="cfh:C1707_18250"/>
<evidence type="ECO:0000313" key="1">
    <source>
        <dbReference type="EMBL" id="AYV49645.1"/>
    </source>
</evidence>
<sequence length="132" mass="14079">MLRPEMLMGLSPEKLADTLEAMDSSARLLLDQAREAKARADKLETVLSLLVGVVANDPALEESFALQRIAGQLRLCADLPELAAELVGCEAERIEPVMLRAAANIIASAGRPGAGDVVPTLDQHEREGATLH</sequence>
<dbReference type="EMBL" id="PJRQ01000021">
    <property type="protein sequence ID" value="PLR16323.1"/>
    <property type="molecule type" value="Genomic_DNA"/>
</dbReference>